<evidence type="ECO:0000313" key="10">
    <source>
        <dbReference type="Proteomes" id="UP000887565"/>
    </source>
</evidence>
<dbReference type="GO" id="GO:0005743">
    <property type="term" value="C:mitochondrial inner membrane"/>
    <property type="evidence" value="ECO:0007669"/>
    <property type="project" value="UniProtKB-SubCell"/>
</dbReference>
<accession>A0A915IN70</accession>
<evidence type="ECO:0000256" key="2">
    <source>
        <dbReference type="ARBA" id="ARBA00009508"/>
    </source>
</evidence>
<evidence type="ECO:0000256" key="3">
    <source>
        <dbReference type="ARBA" id="ARBA00018684"/>
    </source>
</evidence>
<dbReference type="AlphaFoldDB" id="A0A915IN70"/>
<evidence type="ECO:0000256" key="6">
    <source>
        <dbReference type="ARBA" id="ARBA00022792"/>
    </source>
</evidence>
<keyword evidence="5" id="KW-0679">Respiratory chain</keyword>
<reference evidence="11" key="1">
    <citation type="submission" date="2022-11" db="UniProtKB">
        <authorList>
            <consortium name="WormBaseParasite"/>
        </authorList>
    </citation>
    <scope>IDENTIFICATION</scope>
</reference>
<dbReference type="OMA" id="WTHQERY"/>
<keyword evidence="4" id="KW-0813">Transport</keyword>
<dbReference type="PANTHER" id="PTHR12868">
    <property type="entry name" value="NADH-UBIQUINONE OXIDOREDUCTASE B22 SUBUNIT"/>
    <property type="match status" value="1"/>
</dbReference>
<evidence type="ECO:0000256" key="4">
    <source>
        <dbReference type="ARBA" id="ARBA00022448"/>
    </source>
</evidence>
<name>A0A915IN70_ROMCU</name>
<keyword evidence="7" id="KW-0249">Electron transport</keyword>
<keyword evidence="6" id="KW-0999">Mitochondrion inner membrane</keyword>
<dbReference type="InterPro" id="IPR033034">
    <property type="entry name" value="NDUFB9"/>
</dbReference>
<protein>
    <recommendedName>
        <fullName evidence="3">NADH dehydrogenase [ubiquinone] 1 beta subcomplex subunit 9</fullName>
    </recommendedName>
</protein>
<evidence type="ECO:0000313" key="11">
    <source>
        <dbReference type="WBParaSite" id="nRc.2.0.1.t15324-RA"/>
    </source>
</evidence>
<evidence type="ECO:0000256" key="1">
    <source>
        <dbReference type="ARBA" id="ARBA00004443"/>
    </source>
</evidence>
<sequence length="108" mass="13263">MRSRFDAHKDEKDSRKSKLLLMEGVKELWVNRQDEPLIHMGQPPSFAYGRDPKQRDVALDIEWTHQERYQYPYYFEKRDNRKKEVLEQWYKITGSWTRPFDKKNVRGD</sequence>
<organism evidence="10 11">
    <name type="scientific">Romanomermis culicivorax</name>
    <name type="common">Nematode worm</name>
    <dbReference type="NCBI Taxonomy" id="13658"/>
    <lineage>
        <taxon>Eukaryota</taxon>
        <taxon>Metazoa</taxon>
        <taxon>Ecdysozoa</taxon>
        <taxon>Nematoda</taxon>
        <taxon>Enoplea</taxon>
        <taxon>Dorylaimia</taxon>
        <taxon>Mermithida</taxon>
        <taxon>Mermithoidea</taxon>
        <taxon>Mermithidae</taxon>
        <taxon>Romanomermis</taxon>
    </lineage>
</organism>
<dbReference type="WBParaSite" id="nRc.2.0.1.t15324-RA">
    <property type="protein sequence ID" value="nRc.2.0.1.t15324-RA"/>
    <property type="gene ID" value="nRc.2.0.1.g15324"/>
</dbReference>
<comment type="similarity">
    <text evidence="2">Belongs to the complex I LYR family.</text>
</comment>
<dbReference type="GO" id="GO:0006120">
    <property type="term" value="P:mitochondrial electron transport, NADH to ubiquinone"/>
    <property type="evidence" value="ECO:0007669"/>
    <property type="project" value="InterPro"/>
</dbReference>
<proteinExistence type="inferred from homology"/>
<dbReference type="Proteomes" id="UP000887565">
    <property type="component" value="Unplaced"/>
</dbReference>
<evidence type="ECO:0000256" key="9">
    <source>
        <dbReference type="ARBA" id="ARBA00023136"/>
    </source>
</evidence>
<keyword evidence="10" id="KW-1185">Reference proteome</keyword>
<comment type="subcellular location">
    <subcellularLocation>
        <location evidence="1">Mitochondrion inner membrane</location>
        <topology evidence="1">Peripheral membrane protein</topology>
        <orientation evidence="1">Matrix side</orientation>
    </subcellularLocation>
</comment>
<evidence type="ECO:0000256" key="8">
    <source>
        <dbReference type="ARBA" id="ARBA00023128"/>
    </source>
</evidence>
<dbReference type="PANTHER" id="PTHR12868:SF0">
    <property type="entry name" value="NADH DEHYDROGENASE [UBIQUINONE] 1 BETA SUBCOMPLEX SUBUNIT 9"/>
    <property type="match status" value="1"/>
</dbReference>
<evidence type="ECO:0000256" key="7">
    <source>
        <dbReference type="ARBA" id="ARBA00022982"/>
    </source>
</evidence>
<keyword evidence="9" id="KW-0472">Membrane</keyword>
<keyword evidence="8" id="KW-0496">Mitochondrion</keyword>
<evidence type="ECO:0000256" key="5">
    <source>
        <dbReference type="ARBA" id="ARBA00022660"/>
    </source>
</evidence>